<accession>A0A1H0C818</accession>
<gene>
    <name evidence="3" type="ORF">SAMN05192585_12219</name>
</gene>
<name>A0A1H0C818_9FIRM</name>
<dbReference type="Gene3D" id="3.30.360.10">
    <property type="entry name" value="Dihydrodipicolinate Reductase, domain 2"/>
    <property type="match status" value="1"/>
</dbReference>
<dbReference type="Proteomes" id="UP000199182">
    <property type="component" value="Unassembled WGS sequence"/>
</dbReference>
<dbReference type="SUPFAM" id="SSF55347">
    <property type="entry name" value="Glyceraldehyde-3-phosphate dehydrogenase-like, C-terminal domain"/>
    <property type="match status" value="1"/>
</dbReference>
<keyword evidence="4" id="KW-1185">Reference proteome</keyword>
<evidence type="ECO:0000313" key="3">
    <source>
        <dbReference type="EMBL" id="SDN53982.1"/>
    </source>
</evidence>
<dbReference type="Pfam" id="PF01408">
    <property type="entry name" value="GFO_IDH_MocA"/>
    <property type="match status" value="1"/>
</dbReference>
<dbReference type="PANTHER" id="PTHR43249">
    <property type="entry name" value="UDP-N-ACETYL-2-AMINO-2-DEOXY-D-GLUCURONATE OXIDASE"/>
    <property type="match status" value="1"/>
</dbReference>
<dbReference type="InterPro" id="IPR000683">
    <property type="entry name" value="Gfo/Idh/MocA-like_OxRdtase_N"/>
</dbReference>
<organism evidence="3 4">
    <name type="scientific">Acetanaerobacterium elongatum</name>
    <dbReference type="NCBI Taxonomy" id="258515"/>
    <lineage>
        <taxon>Bacteria</taxon>
        <taxon>Bacillati</taxon>
        <taxon>Bacillota</taxon>
        <taxon>Clostridia</taxon>
        <taxon>Eubacteriales</taxon>
        <taxon>Oscillospiraceae</taxon>
        <taxon>Acetanaerobacterium</taxon>
    </lineage>
</organism>
<dbReference type="InterPro" id="IPR055170">
    <property type="entry name" value="GFO_IDH_MocA-like_dom"/>
</dbReference>
<dbReference type="AlphaFoldDB" id="A0A1H0C818"/>
<proteinExistence type="predicted"/>
<dbReference type="EMBL" id="FNID01000022">
    <property type="protein sequence ID" value="SDN53982.1"/>
    <property type="molecule type" value="Genomic_DNA"/>
</dbReference>
<dbReference type="Gene3D" id="3.40.50.720">
    <property type="entry name" value="NAD(P)-binding Rossmann-like Domain"/>
    <property type="match status" value="1"/>
</dbReference>
<evidence type="ECO:0000259" key="2">
    <source>
        <dbReference type="Pfam" id="PF22725"/>
    </source>
</evidence>
<dbReference type="GO" id="GO:0000166">
    <property type="term" value="F:nucleotide binding"/>
    <property type="evidence" value="ECO:0007669"/>
    <property type="project" value="InterPro"/>
</dbReference>
<evidence type="ECO:0000259" key="1">
    <source>
        <dbReference type="Pfam" id="PF01408"/>
    </source>
</evidence>
<dbReference type="InterPro" id="IPR036291">
    <property type="entry name" value="NAD(P)-bd_dom_sf"/>
</dbReference>
<dbReference type="SUPFAM" id="SSF51735">
    <property type="entry name" value="NAD(P)-binding Rossmann-fold domains"/>
    <property type="match status" value="1"/>
</dbReference>
<protein>
    <submittedName>
        <fullName evidence="3">Predicted dehydrogenase</fullName>
    </submittedName>
</protein>
<dbReference type="InterPro" id="IPR052515">
    <property type="entry name" value="Gfo/Idh/MocA_Oxidoreductase"/>
</dbReference>
<evidence type="ECO:0000313" key="4">
    <source>
        <dbReference type="Proteomes" id="UP000199182"/>
    </source>
</evidence>
<dbReference type="RefSeq" id="WP_092641046.1">
    <property type="nucleotide sequence ID" value="NZ_FNID01000022.1"/>
</dbReference>
<dbReference type="STRING" id="258515.SAMN05192585_12219"/>
<dbReference type="PANTHER" id="PTHR43249:SF1">
    <property type="entry name" value="D-GLUCOSIDE 3-DEHYDROGENASE"/>
    <property type="match status" value="1"/>
</dbReference>
<dbReference type="Pfam" id="PF22725">
    <property type="entry name" value="GFO_IDH_MocA_C3"/>
    <property type="match status" value="1"/>
</dbReference>
<feature type="domain" description="Gfo/Idh/MocA-like oxidoreductase N-terminal" evidence="1">
    <location>
        <begin position="2"/>
        <end position="124"/>
    </location>
</feature>
<feature type="domain" description="GFO/IDH/MocA-like oxidoreductase" evidence="2">
    <location>
        <begin position="134"/>
        <end position="256"/>
    </location>
</feature>
<reference evidence="3 4" key="1">
    <citation type="submission" date="2016-10" db="EMBL/GenBank/DDBJ databases">
        <authorList>
            <person name="de Groot N.N."/>
        </authorList>
    </citation>
    <scope>NUCLEOTIDE SEQUENCE [LARGE SCALE GENOMIC DNA]</scope>
    <source>
        <strain evidence="3 4">CGMCC 1.5012</strain>
    </source>
</reference>
<dbReference type="OrthoDB" id="9815825at2"/>
<sequence>MIRVAIVGVGNISRLHFEGYLTFPERCKVVALADILPERAQEGITHHNLTGARAFSSHTQMLAEMAGEIDLVSICTPPYCHAQIAIDCLKAGCNVLVEKPMAASLEECDAMLAAEKESGKILSVVAQNRFRDPIQAVKKVLDAQLIGRVLHAQVDSFWWRGHSYYDLWWRGRWDKEGGGCTLNHAVHHIDMLMWMMGLPDKVTAVLSNAAHDNSEVEDISIAVLQYPQGALAQITSSVIHHGEEQQLIFQGEKARVSAPWKVSASISQPNGFPIRNEAFEKELDDFVASLPTLKYIGHTGQIENVLTAVETKGRPAIDGVSGRATIEMITAIFKAGSTHTAVSLPLAKDDAFYTVEGILKNTPRFFMKTTSLETLGGDITVGSDYKMKL</sequence>